<reference evidence="1" key="1">
    <citation type="submission" date="2021-06" db="EMBL/GenBank/DDBJ databases">
        <authorList>
            <person name="Kallberg Y."/>
            <person name="Tangrot J."/>
            <person name="Rosling A."/>
        </authorList>
    </citation>
    <scope>NUCLEOTIDE SEQUENCE</scope>
    <source>
        <strain evidence="1">MA461A</strain>
    </source>
</reference>
<name>A0ACA9SJS9_9GLOM</name>
<proteinExistence type="predicted"/>
<dbReference type="Proteomes" id="UP000789920">
    <property type="component" value="Unassembled WGS sequence"/>
</dbReference>
<sequence length="60" mass="6798">VRYYEYTFDLLRIVSTDTTLCGGTEERKSLSWLSVLNLYSLVWVSNVEKAKAGHIASLSL</sequence>
<evidence type="ECO:0000313" key="1">
    <source>
        <dbReference type="EMBL" id="CAG8840480.1"/>
    </source>
</evidence>
<gene>
    <name evidence="1" type="ORF">RPERSI_LOCUS31444</name>
</gene>
<organism evidence="1 2">
    <name type="scientific">Racocetra persica</name>
    <dbReference type="NCBI Taxonomy" id="160502"/>
    <lineage>
        <taxon>Eukaryota</taxon>
        <taxon>Fungi</taxon>
        <taxon>Fungi incertae sedis</taxon>
        <taxon>Mucoromycota</taxon>
        <taxon>Glomeromycotina</taxon>
        <taxon>Glomeromycetes</taxon>
        <taxon>Diversisporales</taxon>
        <taxon>Gigasporaceae</taxon>
        <taxon>Racocetra</taxon>
    </lineage>
</organism>
<feature type="non-terminal residue" evidence="1">
    <location>
        <position position="1"/>
    </location>
</feature>
<protein>
    <submittedName>
        <fullName evidence="1">31261_t:CDS:1</fullName>
    </submittedName>
</protein>
<keyword evidence="2" id="KW-1185">Reference proteome</keyword>
<comment type="caution">
    <text evidence="1">The sequence shown here is derived from an EMBL/GenBank/DDBJ whole genome shotgun (WGS) entry which is preliminary data.</text>
</comment>
<dbReference type="EMBL" id="CAJVQC010126892">
    <property type="protein sequence ID" value="CAG8840480.1"/>
    <property type="molecule type" value="Genomic_DNA"/>
</dbReference>
<evidence type="ECO:0000313" key="2">
    <source>
        <dbReference type="Proteomes" id="UP000789920"/>
    </source>
</evidence>
<accession>A0ACA9SJS9</accession>